<evidence type="ECO:0000259" key="1">
    <source>
        <dbReference type="SMART" id="SM00471"/>
    </source>
</evidence>
<dbReference type="PANTHER" id="PTHR35569:SF1">
    <property type="entry name" value="CYANAMIDE HYDRATASE DDI2-RELATED"/>
    <property type="match status" value="1"/>
</dbReference>
<dbReference type="Pfam" id="PF01966">
    <property type="entry name" value="HD"/>
    <property type="match status" value="1"/>
</dbReference>
<dbReference type="Gene3D" id="1.10.3210.10">
    <property type="entry name" value="Hypothetical protein af1432"/>
    <property type="match status" value="1"/>
</dbReference>
<reference evidence="2 3" key="1">
    <citation type="submission" date="2021-01" db="EMBL/GenBank/DDBJ databases">
        <title>WGS of actinomycetes isolated from Thailand.</title>
        <authorList>
            <person name="Thawai C."/>
        </authorList>
    </citation>
    <scope>NUCLEOTIDE SEQUENCE [LARGE SCALE GENOMIC DNA]</scope>
    <source>
        <strain evidence="2 3">LPG 2</strain>
    </source>
</reference>
<feature type="domain" description="HD/PDEase" evidence="1">
    <location>
        <begin position="23"/>
        <end position="99"/>
    </location>
</feature>
<organism evidence="2 3">
    <name type="scientific">Nocardia acididurans</name>
    <dbReference type="NCBI Taxonomy" id="2802282"/>
    <lineage>
        <taxon>Bacteria</taxon>
        <taxon>Bacillati</taxon>
        <taxon>Actinomycetota</taxon>
        <taxon>Actinomycetes</taxon>
        <taxon>Mycobacteriales</taxon>
        <taxon>Nocardiaceae</taxon>
        <taxon>Nocardia</taxon>
    </lineage>
</organism>
<dbReference type="SMART" id="SM00471">
    <property type="entry name" value="HDc"/>
    <property type="match status" value="1"/>
</dbReference>
<protein>
    <submittedName>
        <fullName evidence="2">HD domain-containing protein</fullName>
    </submittedName>
</protein>
<dbReference type="SUPFAM" id="SSF109604">
    <property type="entry name" value="HD-domain/PDEase-like"/>
    <property type="match status" value="1"/>
</dbReference>
<dbReference type="EMBL" id="JAERRJ010000007">
    <property type="protein sequence ID" value="MBL1076393.1"/>
    <property type="molecule type" value="Genomic_DNA"/>
</dbReference>
<evidence type="ECO:0000313" key="2">
    <source>
        <dbReference type="EMBL" id="MBL1076393.1"/>
    </source>
</evidence>
<keyword evidence="3" id="KW-1185">Reference proteome</keyword>
<sequence>MNDLAIPDSAVARAALDVATAYSSPALLNHSVRSYVWAATLAQQEQIDFDAELLYVAAALHDLGLVAVFDSHTVPFEEAGGHVAAVFAAGAGWSRDRRNRLIEIIVRHMWDEVDVAMDAEGHLLARATTIDISGRGTDLVPPGLRTEVLRAWPRLDLAEDFARCFAEQARRKPDSAAAGAVRAGIAERLRNNPLEGV</sequence>
<dbReference type="CDD" id="cd00077">
    <property type="entry name" value="HDc"/>
    <property type="match status" value="1"/>
</dbReference>
<comment type="caution">
    <text evidence="2">The sequence shown here is derived from an EMBL/GenBank/DDBJ whole genome shotgun (WGS) entry which is preliminary data.</text>
</comment>
<dbReference type="InterPro" id="IPR003607">
    <property type="entry name" value="HD/PDEase_dom"/>
</dbReference>
<dbReference type="PANTHER" id="PTHR35569">
    <property type="entry name" value="CYANAMIDE HYDRATASE DDI2-RELATED"/>
    <property type="match status" value="1"/>
</dbReference>
<evidence type="ECO:0000313" key="3">
    <source>
        <dbReference type="Proteomes" id="UP000602198"/>
    </source>
</evidence>
<proteinExistence type="predicted"/>
<name>A0ABS1M6X9_9NOCA</name>
<accession>A0ABS1M6X9</accession>
<dbReference type="Proteomes" id="UP000602198">
    <property type="component" value="Unassembled WGS sequence"/>
</dbReference>
<dbReference type="InterPro" id="IPR006674">
    <property type="entry name" value="HD_domain"/>
</dbReference>
<gene>
    <name evidence="2" type="ORF">JK358_18510</name>
</gene>